<dbReference type="GO" id="GO:0043998">
    <property type="term" value="F:histone H2A acetyltransferase activity"/>
    <property type="evidence" value="ECO:0007669"/>
    <property type="project" value="InterPro"/>
</dbReference>
<dbReference type="AlphaFoldDB" id="A0A6J2T2U5"/>
<name>A0A6J2T2U5_DROLE</name>
<evidence type="ECO:0000256" key="1">
    <source>
        <dbReference type="ARBA" id="ARBA00004123"/>
    </source>
</evidence>
<dbReference type="GO" id="GO:0005634">
    <property type="term" value="C:nucleus"/>
    <property type="evidence" value="ECO:0007669"/>
    <property type="project" value="UniProtKB-SubCell"/>
</dbReference>
<evidence type="ECO:0000256" key="7">
    <source>
        <dbReference type="ARBA" id="ARBA00022679"/>
    </source>
</evidence>
<evidence type="ECO:0000256" key="3">
    <source>
        <dbReference type="ARBA" id="ARBA00008870"/>
    </source>
</evidence>
<evidence type="ECO:0000256" key="11">
    <source>
        <dbReference type="ARBA" id="ARBA00049524"/>
    </source>
</evidence>
<evidence type="ECO:0000256" key="4">
    <source>
        <dbReference type="ARBA" id="ARBA00012950"/>
    </source>
</evidence>
<keyword evidence="9" id="KW-0012">Acyltransferase</keyword>
<proteinExistence type="inferred from homology"/>
<evidence type="ECO:0000256" key="5">
    <source>
        <dbReference type="ARBA" id="ARBA00015043"/>
    </source>
</evidence>
<dbReference type="CDD" id="cd04301">
    <property type="entry name" value="NAT_SF"/>
    <property type="match status" value="1"/>
</dbReference>
<dbReference type="GO" id="GO:1990189">
    <property type="term" value="F:protein N-terminal-serine acetyltransferase activity"/>
    <property type="evidence" value="ECO:0007669"/>
    <property type="project" value="UniProtKB-EC"/>
</dbReference>
<dbReference type="GeneID" id="115620207"/>
<keyword evidence="8" id="KW-0539">Nucleus</keyword>
<evidence type="ECO:0000256" key="8">
    <source>
        <dbReference type="ARBA" id="ARBA00023242"/>
    </source>
</evidence>
<dbReference type="GO" id="GO:0010485">
    <property type="term" value="F:histone H4 acetyltransferase activity"/>
    <property type="evidence" value="ECO:0007669"/>
    <property type="project" value="InterPro"/>
</dbReference>
<reference evidence="14" key="1">
    <citation type="submission" date="2025-08" db="UniProtKB">
        <authorList>
            <consortium name="RefSeq"/>
        </authorList>
    </citation>
    <scope>IDENTIFICATION</scope>
    <source>
        <strain evidence="14">11010-0011.00</strain>
        <tissue evidence="14">Whole body</tissue>
    </source>
</reference>
<dbReference type="PROSITE" id="PS51186">
    <property type="entry name" value="GNAT"/>
    <property type="match status" value="1"/>
</dbReference>
<comment type="catalytic activity">
    <reaction evidence="11">
        <text>N-terminal L-seryl-[histone H4] + acetyl-CoA = N-terminal N(alpha)-acetyl-L-seryl-[histone H4] + CoA + H(+)</text>
        <dbReference type="Rhea" id="RHEA:50596"/>
        <dbReference type="Rhea" id="RHEA-COMP:12740"/>
        <dbReference type="Rhea" id="RHEA-COMP:12743"/>
        <dbReference type="ChEBI" id="CHEBI:15378"/>
        <dbReference type="ChEBI" id="CHEBI:57287"/>
        <dbReference type="ChEBI" id="CHEBI:57288"/>
        <dbReference type="ChEBI" id="CHEBI:64738"/>
        <dbReference type="ChEBI" id="CHEBI:83690"/>
        <dbReference type="EC" id="2.3.1.257"/>
    </reaction>
</comment>
<evidence type="ECO:0000256" key="6">
    <source>
        <dbReference type="ARBA" id="ARBA00022490"/>
    </source>
</evidence>
<dbReference type="OrthoDB" id="424551at2759"/>
<accession>A0A6J2T2U5</accession>
<evidence type="ECO:0000313" key="14">
    <source>
        <dbReference type="RefSeq" id="XP_030369202.1"/>
    </source>
</evidence>
<feature type="domain" description="N-acetyltransferase" evidence="12">
    <location>
        <begin position="51"/>
        <end position="203"/>
    </location>
</feature>
<dbReference type="Proteomes" id="UP000504634">
    <property type="component" value="Unplaced"/>
</dbReference>
<keyword evidence="6" id="KW-0963">Cytoplasm</keyword>
<organism evidence="13 14">
    <name type="scientific">Drosophila lebanonensis</name>
    <name type="common">Fruit fly</name>
    <name type="synonym">Scaptodrosophila lebanonensis</name>
    <dbReference type="NCBI Taxonomy" id="7225"/>
    <lineage>
        <taxon>Eukaryota</taxon>
        <taxon>Metazoa</taxon>
        <taxon>Ecdysozoa</taxon>
        <taxon>Arthropoda</taxon>
        <taxon>Hexapoda</taxon>
        <taxon>Insecta</taxon>
        <taxon>Pterygota</taxon>
        <taxon>Neoptera</taxon>
        <taxon>Endopterygota</taxon>
        <taxon>Diptera</taxon>
        <taxon>Brachycera</taxon>
        <taxon>Muscomorpha</taxon>
        <taxon>Ephydroidea</taxon>
        <taxon>Drosophilidae</taxon>
        <taxon>Scaptodrosophila</taxon>
    </lineage>
</organism>
<dbReference type="PANTHER" id="PTHR20531:SF1">
    <property type="entry name" value="N-ALPHA-ACETYLTRANSFERASE 40"/>
    <property type="match status" value="1"/>
</dbReference>
<dbReference type="PANTHER" id="PTHR20531">
    <property type="entry name" value="N-ALPHA-ACETYLTRANSFERASE 40"/>
    <property type="match status" value="1"/>
</dbReference>
<dbReference type="GO" id="GO:0005737">
    <property type="term" value="C:cytoplasm"/>
    <property type="evidence" value="ECO:0007669"/>
    <property type="project" value="UniProtKB-SubCell"/>
</dbReference>
<dbReference type="RefSeq" id="XP_030369202.1">
    <property type="nucleotide sequence ID" value="XM_030513342.1"/>
</dbReference>
<dbReference type="InterPro" id="IPR000182">
    <property type="entry name" value="GNAT_dom"/>
</dbReference>
<dbReference type="CTD" id="79829"/>
<evidence type="ECO:0000256" key="2">
    <source>
        <dbReference type="ARBA" id="ARBA00004496"/>
    </source>
</evidence>
<dbReference type="SUPFAM" id="SSF55729">
    <property type="entry name" value="Acyl-CoA N-acyltransferases (Nat)"/>
    <property type="match status" value="1"/>
</dbReference>
<dbReference type="InterPro" id="IPR016181">
    <property type="entry name" value="Acyl_CoA_acyltransferase"/>
</dbReference>
<sequence>MTNGEEISASAKQKHIEAAARAKNPLENLPYRNYKSAACGQEFELYCRAKNDLDAKTLKWAFKLAEINVAPFYKQLKMGWQPKIKQAELNKNWARYLVAQNAEKQPVAYAMFRFDIDDGDSVLYCYEMQVSAPCQRKGLGKFMMQTLEACARHFQMEKIMLTVLKNNENSITFFNALGYIKDETSPDVLAQADYQILSKSTLV</sequence>
<comment type="subcellular location">
    <subcellularLocation>
        <location evidence="2">Cytoplasm</location>
    </subcellularLocation>
    <subcellularLocation>
        <location evidence="1">Nucleus</location>
    </subcellularLocation>
</comment>
<dbReference type="InterPro" id="IPR039949">
    <property type="entry name" value="NAA40"/>
</dbReference>
<keyword evidence="7" id="KW-0808">Transferase</keyword>
<dbReference type="Gene3D" id="3.40.630.30">
    <property type="match status" value="1"/>
</dbReference>
<dbReference type="EC" id="2.3.1.257" evidence="4"/>
<comment type="similarity">
    <text evidence="3">Belongs to the acetyltransferase family. NAA40 subfamily.</text>
</comment>
<evidence type="ECO:0000256" key="9">
    <source>
        <dbReference type="ARBA" id="ARBA00023315"/>
    </source>
</evidence>
<evidence type="ECO:0000259" key="12">
    <source>
        <dbReference type="PROSITE" id="PS51186"/>
    </source>
</evidence>
<dbReference type="Pfam" id="PF00583">
    <property type="entry name" value="Acetyltransf_1"/>
    <property type="match status" value="1"/>
</dbReference>
<protein>
    <recommendedName>
        <fullName evidence="5">N-alpha-acetyltransferase 40</fullName>
        <ecNumber evidence="4">2.3.1.257</ecNumber>
    </recommendedName>
</protein>
<comment type="catalytic activity">
    <reaction evidence="10">
        <text>N-terminal L-seryl-[histone H2A] + acetyl-CoA = N-terminal N(alpha)-acetyl-L-seryl-[histone H2A] + CoA + H(+)</text>
        <dbReference type="Rhea" id="RHEA:50600"/>
        <dbReference type="Rhea" id="RHEA-COMP:12742"/>
        <dbReference type="Rhea" id="RHEA-COMP:12744"/>
        <dbReference type="ChEBI" id="CHEBI:15378"/>
        <dbReference type="ChEBI" id="CHEBI:57287"/>
        <dbReference type="ChEBI" id="CHEBI:57288"/>
        <dbReference type="ChEBI" id="CHEBI:64738"/>
        <dbReference type="ChEBI" id="CHEBI:83690"/>
        <dbReference type="EC" id="2.3.1.257"/>
    </reaction>
</comment>
<evidence type="ECO:0000313" key="13">
    <source>
        <dbReference type="Proteomes" id="UP000504634"/>
    </source>
</evidence>
<keyword evidence="13" id="KW-1185">Reference proteome</keyword>
<evidence type="ECO:0000256" key="10">
    <source>
        <dbReference type="ARBA" id="ARBA00047821"/>
    </source>
</evidence>
<gene>
    <name evidence="14" type="primary">LOC115620207</name>
</gene>